<dbReference type="Pfam" id="PF00004">
    <property type="entry name" value="AAA"/>
    <property type="match status" value="1"/>
</dbReference>
<organism evidence="3">
    <name type="scientific">viral metagenome</name>
    <dbReference type="NCBI Taxonomy" id="1070528"/>
    <lineage>
        <taxon>unclassified sequences</taxon>
        <taxon>metagenomes</taxon>
        <taxon>organismal metagenomes</taxon>
    </lineage>
</organism>
<dbReference type="SUPFAM" id="SSF52540">
    <property type="entry name" value="P-loop containing nucleoside triphosphate hydrolases"/>
    <property type="match status" value="1"/>
</dbReference>
<name>A0A6C0ETC8_9ZZZZ</name>
<dbReference type="InterPro" id="IPR003593">
    <property type="entry name" value="AAA+_ATPase"/>
</dbReference>
<dbReference type="AlphaFoldDB" id="A0A6C0ETC8"/>
<proteinExistence type="predicted"/>
<evidence type="ECO:0000313" key="3">
    <source>
        <dbReference type="EMBL" id="QHT31530.1"/>
    </source>
</evidence>
<dbReference type="SMART" id="SM00382">
    <property type="entry name" value="AAA"/>
    <property type="match status" value="1"/>
</dbReference>
<dbReference type="PANTHER" id="PTHR23389:SF6">
    <property type="entry name" value="REPLICATION FACTOR C SUBUNIT 1"/>
    <property type="match status" value="1"/>
</dbReference>
<accession>A0A6C0ETC8</accession>
<feature type="domain" description="AAA+ ATPase" evidence="2">
    <location>
        <begin position="35"/>
        <end position="173"/>
    </location>
</feature>
<reference evidence="3" key="1">
    <citation type="journal article" date="2020" name="Nature">
        <title>Giant virus diversity and host interactions through global metagenomics.</title>
        <authorList>
            <person name="Schulz F."/>
            <person name="Roux S."/>
            <person name="Paez-Espino D."/>
            <person name="Jungbluth S."/>
            <person name="Walsh D.A."/>
            <person name="Denef V.J."/>
            <person name="McMahon K.D."/>
            <person name="Konstantinidis K.T."/>
            <person name="Eloe-Fadrosh E.A."/>
            <person name="Kyrpides N.C."/>
            <person name="Woyke T."/>
        </authorList>
    </citation>
    <scope>NUCLEOTIDE SEQUENCE</scope>
    <source>
        <strain evidence="3">GVMAG-M-3300009155-48</strain>
    </source>
</reference>
<dbReference type="PANTHER" id="PTHR23389">
    <property type="entry name" value="CHROMOSOME TRANSMISSION FIDELITY FACTOR 18"/>
    <property type="match status" value="1"/>
</dbReference>
<dbReference type="CDD" id="cd00009">
    <property type="entry name" value="AAA"/>
    <property type="match status" value="1"/>
</dbReference>
<evidence type="ECO:0000259" key="2">
    <source>
        <dbReference type="SMART" id="SM00382"/>
    </source>
</evidence>
<dbReference type="GO" id="GO:0006260">
    <property type="term" value="P:DNA replication"/>
    <property type="evidence" value="ECO:0007669"/>
    <property type="project" value="UniProtKB-KW"/>
</dbReference>
<keyword evidence="1" id="KW-0235">DNA replication</keyword>
<dbReference type="EMBL" id="MN738924">
    <property type="protein sequence ID" value="QHT31530.1"/>
    <property type="molecule type" value="Genomic_DNA"/>
</dbReference>
<sequence>MEMENLNKILNRQDTANKIKDILLNFDTNYKNINYKKGIYLYGSPGCGKTHFIMTILKELNYDIIKYDAGDVRNKLLIETITSNNVSNQNVLQMMNRTRKKIAIVMDEIDGMNNGDKGGITSLIKLIRQKKTKKQKMENMTLNPIICIGNYYVDKKIKELMKVCNVFELKQPTSIQINNLLENIQQPVIEKPLIPSLLSYIQGDMRKFMFIHNINKKKPELMNIDTIANIFHNKSFNEDSKTITKTLLNKHVPIENHNTFINETDRTIVALLWHENIIDVIDKLPQETSIPLYLKLLENMCFADYTDRITFQNQIWQFNEMSSLIKTFHNNKIYHDAFPENKTKINDIRFTKVLTKYSTEYNNFLFIYNLTQCLSMDRKDLVAFFQELRLCYGENFYNDSEKMVEIEKIFENYDINKLDIKRMYRYLDKNVKKDSVNEDENLEDDDELG</sequence>
<protein>
    <recommendedName>
        <fullName evidence="2">AAA+ ATPase domain-containing protein</fullName>
    </recommendedName>
</protein>
<dbReference type="Gene3D" id="3.40.50.300">
    <property type="entry name" value="P-loop containing nucleotide triphosphate hydrolases"/>
    <property type="match status" value="1"/>
</dbReference>
<evidence type="ECO:0000256" key="1">
    <source>
        <dbReference type="ARBA" id="ARBA00022705"/>
    </source>
</evidence>
<dbReference type="GO" id="GO:0016887">
    <property type="term" value="F:ATP hydrolysis activity"/>
    <property type="evidence" value="ECO:0007669"/>
    <property type="project" value="InterPro"/>
</dbReference>
<dbReference type="InterPro" id="IPR027417">
    <property type="entry name" value="P-loop_NTPase"/>
</dbReference>
<dbReference type="GO" id="GO:0005524">
    <property type="term" value="F:ATP binding"/>
    <property type="evidence" value="ECO:0007669"/>
    <property type="project" value="InterPro"/>
</dbReference>
<dbReference type="InterPro" id="IPR003959">
    <property type="entry name" value="ATPase_AAA_core"/>
</dbReference>